<protein>
    <submittedName>
        <fullName evidence="1">Uncharacterized protein</fullName>
    </submittedName>
</protein>
<sequence length="159" mass="17147">MATAAEDREVLASAGTWRATPGSYSSLRSLWLNPDGTGELVYGYGQTIYIVAPCAWEVPAVGRLRLTYAAPTRGRLAAGFALTDENRVKELGYTLAEGRVAGVEDVVPNPYEFNRTLDLSAPPWPDGLDLPYEVPRVFYGRVREVTAGDAEPSAAPDAV</sequence>
<dbReference type="Proteomes" id="UP001272242">
    <property type="component" value="Unassembled WGS sequence"/>
</dbReference>
<evidence type="ECO:0000313" key="2">
    <source>
        <dbReference type="Proteomes" id="UP001272242"/>
    </source>
</evidence>
<dbReference type="EMBL" id="JAXBLV010000178">
    <property type="protein sequence ID" value="MDY3560322.1"/>
    <property type="molecule type" value="Genomic_DNA"/>
</dbReference>
<dbReference type="RefSeq" id="WP_320686914.1">
    <property type="nucleotide sequence ID" value="NZ_JAXBLV010000178.1"/>
</dbReference>
<keyword evidence="2" id="KW-1185">Reference proteome</keyword>
<reference evidence="2" key="1">
    <citation type="journal article" date="2023" name="Mar. Drugs">
        <title>Gemmata algarum, a Novel Planctomycete Isolated from an Algal Mat, Displays Antimicrobial Activity.</title>
        <authorList>
            <person name="Kumar G."/>
            <person name="Kallscheuer N."/>
            <person name="Kashif M."/>
            <person name="Ahamad S."/>
            <person name="Jagadeeshwari U."/>
            <person name="Pannikurungottu S."/>
            <person name="Haufschild T."/>
            <person name="Kabuu M."/>
            <person name="Sasikala C."/>
            <person name="Jogler C."/>
            <person name="Ramana C."/>
        </authorList>
    </citation>
    <scope>NUCLEOTIDE SEQUENCE [LARGE SCALE GENOMIC DNA]</scope>
    <source>
        <strain evidence="2">JC673</strain>
    </source>
</reference>
<gene>
    <name evidence="1" type="ORF">R5W23_001554</name>
</gene>
<comment type="caution">
    <text evidence="1">The sequence shown here is derived from an EMBL/GenBank/DDBJ whole genome shotgun (WGS) entry which is preliminary data.</text>
</comment>
<name>A0ABU5F0D9_9BACT</name>
<accession>A0ABU5F0D9</accession>
<evidence type="ECO:0000313" key="1">
    <source>
        <dbReference type="EMBL" id="MDY3560322.1"/>
    </source>
</evidence>
<proteinExistence type="predicted"/>
<organism evidence="1 2">
    <name type="scientific">Gemmata algarum</name>
    <dbReference type="NCBI Taxonomy" id="2975278"/>
    <lineage>
        <taxon>Bacteria</taxon>
        <taxon>Pseudomonadati</taxon>
        <taxon>Planctomycetota</taxon>
        <taxon>Planctomycetia</taxon>
        <taxon>Gemmatales</taxon>
        <taxon>Gemmataceae</taxon>
        <taxon>Gemmata</taxon>
    </lineage>
</organism>